<keyword evidence="3" id="KW-0813">Transport</keyword>
<evidence type="ECO:0000256" key="1">
    <source>
        <dbReference type="ARBA" id="ARBA00004141"/>
    </source>
</evidence>
<dbReference type="OrthoDB" id="4364at2759"/>
<name>A0A6A7BYC1_9PEZI</name>
<keyword evidence="6" id="KW-0472">Membrane</keyword>
<evidence type="ECO:0000256" key="5">
    <source>
        <dbReference type="ARBA" id="ARBA00022989"/>
    </source>
</evidence>
<sequence length="171" mass="18787">MSFIGRSYLTSSQLADNSQWGFSSQVAIPLHPLCMCISSGYCGYGTPKEVHRKYAYGTGLFSKAIWSLENHAWVKATGGDSIELSPGPDSYDVHQSVWHVNCCQPTKEGWGMFYAVIGWQNSATYGSVVACNLYWLVVILGRGTLIVLERRKPKPVEAEKSGQVETSEAGN</sequence>
<accession>A0A6A7BYC1</accession>
<comment type="subcellular location">
    <subcellularLocation>
        <location evidence="1">Membrane</location>
        <topology evidence="1">Multi-pass membrane protein</topology>
    </subcellularLocation>
</comment>
<keyword evidence="8" id="KW-1185">Reference proteome</keyword>
<evidence type="ECO:0000256" key="4">
    <source>
        <dbReference type="ARBA" id="ARBA00022692"/>
    </source>
</evidence>
<evidence type="ECO:0000313" key="8">
    <source>
        <dbReference type="Proteomes" id="UP000799421"/>
    </source>
</evidence>
<keyword evidence="3" id="KW-0406">Ion transport</keyword>
<dbReference type="GO" id="GO:0015093">
    <property type="term" value="F:ferrous iron transmembrane transporter activity"/>
    <property type="evidence" value="ECO:0007669"/>
    <property type="project" value="TreeGrafter"/>
</dbReference>
<keyword evidence="3" id="KW-0410">Iron transport</keyword>
<gene>
    <name evidence="7" type="ORF">K470DRAFT_258184</name>
</gene>
<protein>
    <submittedName>
        <fullName evidence="7">FTR1-domain-containing protein</fullName>
    </submittedName>
</protein>
<dbReference type="EMBL" id="MU005984">
    <property type="protein sequence ID" value="KAF2860221.1"/>
    <property type="molecule type" value="Genomic_DNA"/>
</dbReference>
<proteinExistence type="inferred from homology"/>
<dbReference type="Pfam" id="PF03239">
    <property type="entry name" value="FTR1"/>
    <property type="match status" value="1"/>
</dbReference>
<evidence type="ECO:0000313" key="7">
    <source>
        <dbReference type="EMBL" id="KAF2860221.1"/>
    </source>
</evidence>
<keyword evidence="4" id="KW-0812">Transmembrane</keyword>
<organism evidence="7 8">
    <name type="scientific">Piedraia hortae CBS 480.64</name>
    <dbReference type="NCBI Taxonomy" id="1314780"/>
    <lineage>
        <taxon>Eukaryota</taxon>
        <taxon>Fungi</taxon>
        <taxon>Dikarya</taxon>
        <taxon>Ascomycota</taxon>
        <taxon>Pezizomycotina</taxon>
        <taxon>Dothideomycetes</taxon>
        <taxon>Dothideomycetidae</taxon>
        <taxon>Capnodiales</taxon>
        <taxon>Piedraiaceae</taxon>
        <taxon>Piedraia</taxon>
    </lineage>
</organism>
<dbReference type="PANTHER" id="PTHR31632:SF2">
    <property type="entry name" value="PLASMA MEMBRANE IRON PERMEASE"/>
    <property type="match status" value="1"/>
</dbReference>
<dbReference type="PANTHER" id="PTHR31632">
    <property type="entry name" value="IRON TRANSPORTER FTH1"/>
    <property type="match status" value="1"/>
</dbReference>
<evidence type="ECO:0000256" key="2">
    <source>
        <dbReference type="ARBA" id="ARBA00008333"/>
    </source>
</evidence>
<dbReference type="Proteomes" id="UP000799421">
    <property type="component" value="Unassembled WGS sequence"/>
</dbReference>
<reference evidence="7" key="1">
    <citation type="journal article" date="2020" name="Stud. Mycol.">
        <title>101 Dothideomycetes genomes: a test case for predicting lifestyles and emergence of pathogens.</title>
        <authorList>
            <person name="Haridas S."/>
            <person name="Albert R."/>
            <person name="Binder M."/>
            <person name="Bloem J."/>
            <person name="Labutti K."/>
            <person name="Salamov A."/>
            <person name="Andreopoulos B."/>
            <person name="Baker S."/>
            <person name="Barry K."/>
            <person name="Bills G."/>
            <person name="Bluhm B."/>
            <person name="Cannon C."/>
            <person name="Castanera R."/>
            <person name="Culley D."/>
            <person name="Daum C."/>
            <person name="Ezra D."/>
            <person name="Gonzalez J."/>
            <person name="Henrissat B."/>
            <person name="Kuo A."/>
            <person name="Liang C."/>
            <person name="Lipzen A."/>
            <person name="Lutzoni F."/>
            <person name="Magnuson J."/>
            <person name="Mondo S."/>
            <person name="Nolan M."/>
            <person name="Ohm R."/>
            <person name="Pangilinan J."/>
            <person name="Park H.-J."/>
            <person name="Ramirez L."/>
            <person name="Alfaro M."/>
            <person name="Sun H."/>
            <person name="Tritt A."/>
            <person name="Yoshinaga Y."/>
            <person name="Zwiers L.-H."/>
            <person name="Turgeon B."/>
            <person name="Goodwin S."/>
            <person name="Spatafora J."/>
            <person name="Crous P."/>
            <person name="Grigoriev I."/>
        </authorList>
    </citation>
    <scope>NUCLEOTIDE SEQUENCE</scope>
    <source>
        <strain evidence="7">CBS 480.64</strain>
    </source>
</reference>
<keyword evidence="5" id="KW-1133">Transmembrane helix</keyword>
<dbReference type="InterPro" id="IPR004923">
    <property type="entry name" value="FTR1/Fip1/EfeU"/>
</dbReference>
<keyword evidence="3" id="KW-0408">Iron</keyword>
<evidence type="ECO:0000256" key="6">
    <source>
        <dbReference type="ARBA" id="ARBA00023136"/>
    </source>
</evidence>
<evidence type="ECO:0000256" key="3">
    <source>
        <dbReference type="ARBA" id="ARBA00022496"/>
    </source>
</evidence>
<dbReference type="AlphaFoldDB" id="A0A6A7BYC1"/>
<dbReference type="GO" id="GO:0033573">
    <property type="term" value="C:high-affinity iron permease complex"/>
    <property type="evidence" value="ECO:0007669"/>
    <property type="project" value="InterPro"/>
</dbReference>
<comment type="similarity">
    <text evidence="2">Belongs to the oxidase-dependent Fe transporter (OFeT) (TC 9.A.10.1) family.</text>
</comment>